<evidence type="ECO:0000313" key="3">
    <source>
        <dbReference type="Proteomes" id="UP001596495"/>
    </source>
</evidence>
<name>A0ABW2R7N6_9BURK</name>
<dbReference type="EMBL" id="JBHTBX010000003">
    <property type="protein sequence ID" value="MFC7434100.1"/>
    <property type="molecule type" value="Genomic_DNA"/>
</dbReference>
<proteinExistence type="predicted"/>
<sequence length="106" mass="10793">MNFNAKSLRTIAAVSALLGASAAFAGGPAAGEFSAVDQIEAAPSQGLTRATARIEAANDPQAAHKLNNETLQAAKPADAQLTRAEVRQEGRMALSAGKIATGEISF</sequence>
<gene>
    <name evidence="2" type="ORF">ACFQNJ_06200</name>
</gene>
<evidence type="ECO:0000313" key="2">
    <source>
        <dbReference type="EMBL" id="MFC7434100.1"/>
    </source>
</evidence>
<protein>
    <recommendedName>
        <fullName evidence="4">DUF4148 domain-containing protein</fullName>
    </recommendedName>
</protein>
<feature type="signal peptide" evidence="1">
    <location>
        <begin position="1"/>
        <end position="25"/>
    </location>
</feature>
<accession>A0ABW2R7N6</accession>
<evidence type="ECO:0008006" key="4">
    <source>
        <dbReference type="Google" id="ProtNLM"/>
    </source>
</evidence>
<evidence type="ECO:0000256" key="1">
    <source>
        <dbReference type="SAM" id="SignalP"/>
    </source>
</evidence>
<keyword evidence="1" id="KW-0732">Signal</keyword>
<comment type="caution">
    <text evidence="2">The sequence shown here is derived from an EMBL/GenBank/DDBJ whole genome shotgun (WGS) entry which is preliminary data.</text>
</comment>
<feature type="chain" id="PRO_5045063848" description="DUF4148 domain-containing protein" evidence="1">
    <location>
        <begin position="26"/>
        <end position="106"/>
    </location>
</feature>
<dbReference type="Proteomes" id="UP001596495">
    <property type="component" value="Unassembled WGS sequence"/>
</dbReference>
<keyword evidence="3" id="KW-1185">Reference proteome</keyword>
<organism evidence="2 3">
    <name type="scientific">Hydrogenophaga bisanensis</name>
    <dbReference type="NCBI Taxonomy" id="439611"/>
    <lineage>
        <taxon>Bacteria</taxon>
        <taxon>Pseudomonadati</taxon>
        <taxon>Pseudomonadota</taxon>
        <taxon>Betaproteobacteria</taxon>
        <taxon>Burkholderiales</taxon>
        <taxon>Comamonadaceae</taxon>
        <taxon>Hydrogenophaga</taxon>
    </lineage>
</organism>
<reference evidence="3" key="1">
    <citation type="journal article" date="2019" name="Int. J. Syst. Evol. Microbiol.">
        <title>The Global Catalogue of Microorganisms (GCM) 10K type strain sequencing project: providing services to taxonomists for standard genome sequencing and annotation.</title>
        <authorList>
            <consortium name="The Broad Institute Genomics Platform"/>
            <consortium name="The Broad Institute Genome Sequencing Center for Infectious Disease"/>
            <person name="Wu L."/>
            <person name="Ma J."/>
        </authorList>
    </citation>
    <scope>NUCLEOTIDE SEQUENCE [LARGE SCALE GENOMIC DNA]</scope>
    <source>
        <strain evidence="3">CCUG 54518</strain>
    </source>
</reference>
<dbReference type="RefSeq" id="WP_374642776.1">
    <property type="nucleotide sequence ID" value="NZ_JBHTBX010000003.1"/>
</dbReference>